<evidence type="ECO:0000313" key="9">
    <source>
        <dbReference type="EMBL" id="QUI24685.1"/>
    </source>
</evidence>
<dbReference type="GO" id="GO:0055085">
    <property type="term" value="P:transmembrane transport"/>
    <property type="evidence" value="ECO:0007669"/>
    <property type="project" value="InterPro"/>
</dbReference>
<dbReference type="Proteomes" id="UP000683246">
    <property type="component" value="Chromosome"/>
</dbReference>
<protein>
    <submittedName>
        <fullName evidence="9">Carbohydrate ABC transporter permease</fullName>
    </submittedName>
</protein>
<dbReference type="Pfam" id="PF00528">
    <property type="entry name" value="BPD_transp_1"/>
    <property type="match status" value="1"/>
</dbReference>
<reference evidence="9" key="1">
    <citation type="submission" date="2020-07" db="EMBL/GenBank/DDBJ databases">
        <title>Vallitalea pronyensis genome.</title>
        <authorList>
            <person name="Postec A."/>
        </authorList>
    </citation>
    <scope>NUCLEOTIDE SEQUENCE</scope>
    <source>
        <strain evidence="9">FatNI3</strain>
    </source>
</reference>
<comment type="similarity">
    <text evidence="7">Belongs to the binding-protein-dependent transport system permease family.</text>
</comment>
<dbReference type="SUPFAM" id="SSF161098">
    <property type="entry name" value="MetI-like"/>
    <property type="match status" value="1"/>
</dbReference>
<keyword evidence="4 7" id="KW-0812">Transmembrane</keyword>
<dbReference type="InterPro" id="IPR000515">
    <property type="entry name" value="MetI-like"/>
</dbReference>
<evidence type="ECO:0000259" key="8">
    <source>
        <dbReference type="PROSITE" id="PS50928"/>
    </source>
</evidence>
<proteinExistence type="inferred from homology"/>
<feature type="transmembrane region" description="Helical" evidence="7">
    <location>
        <begin position="110"/>
        <end position="130"/>
    </location>
</feature>
<evidence type="ECO:0000256" key="5">
    <source>
        <dbReference type="ARBA" id="ARBA00022989"/>
    </source>
</evidence>
<feature type="domain" description="ABC transmembrane type-1" evidence="8">
    <location>
        <begin position="75"/>
        <end position="274"/>
    </location>
</feature>
<dbReference type="RefSeq" id="WP_212695379.1">
    <property type="nucleotide sequence ID" value="NZ_CP058649.1"/>
</dbReference>
<evidence type="ECO:0000256" key="4">
    <source>
        <dbReference type="ARBA" id="ARBA00022692"/>
    </source>
</evidence>
<keyword evidence="5 7" id="KW-1133">Transmembrane helix</keyword>
<sequence length="297" mass="33552">MNYKETGADKAFTFINYTVLTMLFIAVAYPLIYVISASFSSSSAIIQGKVFLWPVNFNLDGYKAVFNYASIMTGFANSSFYMIVGTSVNIALTVMIAYPLSRQNLIGKRVISLMLIFTMIFNAGLIPNYLLIDKLDLIDKRAVMIIPKALNVWNVMITITYFRRTIPKELLEASQIDGCDDFKFIRMVVLPLSKPILAVITLFYAVEHWNAFFDAFLYIKSASLRPLQIVLREILVQNQISMDMISSIDPENLAVKENLATLLKYSLIIVSSLPLMLLYPFIQKYFVKGVMVGSVKG</sequence>
<dbReference type="PANTHER" id="PTHR43744">
    <property type="entry name" value="ABC TRANSPORTER PERMEASE PROTEIN MG189-RELATED-RELATED"/>
    <property type="match status" value="1"/>
</dbReference>
<dbReference type="PANTHER" id="PTHR43744:SF9">
    <property type="entry name" value="POLYGALACTURONAN_RHAMNOGALACTURONAN TRANSPORT SYSTEM PERMEASE PROTEIN YTCP"/>
    <property type="match status" value="1"/>
</dbReference>
<evidence type="ECO:0000256" key="6">
    <source>
        <dbReference type="ARBA" id="ARBA00023136"/>
    </source>
</evidence>
<feature type="transmembrane region" description="Helical" evidence="7">
    <location>
        <begin position="80"/>
        <end position="98"/>
    </location>
</feature>
<evidence type="ECO:0000313" key="10">
    <source>
        <dbReference type="Proteomes" id="UP000683246"/>
    </source>
</evidence>
<feature type="transmembrane region" description="Helical" evidence="7">
    <location>
        <begin position="142"/>
        <end position="163"/>
    </location>
</feature>
<dbReference type="Gene3D" id="1.10.3720.10">
    <property type="entry name" value="MetI-like"/>
    <property type="match status" value="1"/>
</dbReference>
<keyword evidence="10" id="KW-1185">Reference proteome</keyword>
<feature type="transmembrane region" description="Helical" evidence="7">
    <location>
        <begin position="12"/>
        <end position="35"/>
    </location>
</feature>
<dbReference type="KEGG" id="vpy:HZI73_21330"/>
<accession>A0A8J8SI94</accession>
<dbReference type="InterPro" id="IPR035906">
    <property type="entry name" value="MetI-like_sf"/>
</dbReference>
<feature type="transmembrane region" description="Helical" evidence="7">
    <location>
        <begin position="262"/>
        <end position="282"/>
    </location>
</feature>
<name>A0A8J8SI94_9FIRM</name>
<dbReference type="EMBL" id="CP058649">
    <property type="protein sequence ID" value="QUI24685.1"/>
    <property type="molecule type" value="Genomic_DNA"/>
</dbReference>
<gene>
    <name evidence="9" type="ORF">HZI73_21330</name>
</gene>
<keyword evidence="6 7" id="KW-0472">Membrane</keyword>
<dbReference type="GO" id="GO:0005886">
    <property type="term" value="C:plasma membrane"/>
    <property type="evidence" value="ECO:0007669"/>
    <property type="project" value="UniProtKB-SubCell"/>
</dbReference>
<dbReference type="PROSITE" id="PS50928">
    <property type="entry name" value="ABC_TM1"/>
    <property type="match status" value="1"/>
</dbReference>
<evidence type="ECO:0000256" key="3">
    <source>
        <dbReference type="ARBA" id="ARBA00022475"/>
    </source>
</evidence>
<evidence type="ECO:0000256" key="1">
    <source>
        <dbReference type="ARBA" id="ARBA00004651"/>
    </source>
</evidence>
<dbReference type="CDD" id="cd06261">
    <property type="entry name" value="TM_PBP2"/>
    <property type="match status" value="1"/>
</dbReference>
<dbReference type="AlphaFoldDB" id="A0A8J8SI94"/>
<comment type="subcellular location">
    <subcellularLocation>
        <location evidence="1 7">Cell membrane</location>
        <topology evidence="1 7">Multi-pass membrane protein</topology>
    </subcellularLocation>
</comment>
<evidence type="ECO:0000256" key="2">
    <source>
        <dbReference type="ARBA" id="ARBA00022448"/>
    </source>
</evidence>
<organism evidence="9 10">
    <name type="scientific">Vallitalea pronyensis</name>
    <dbReference type="NCBI Taxonomy" id="1348613"/>
    <lineage>
        <taxon>Bacteria</taxon>
        <taxon>Bacillati</taxon>
        <taxon>Bacillota</taxon>
        <taxon>Clostridia</taxon>
        <taxon>Lachnospirales</taxon>
        <taxon>Vallitaleaceae</taxon>
        <taxon>Vallitalea</taxon>
    </lineage>
</organism>
<feature type="transmembrane region" description="Helical" evidence="7">
    <location>
        <begin position="184"/>
        <end position="206"/>
    </location>
</feature>
<evidence type="ECO:0000256" key="7">
    <source>
        <dbReference type="RuleBase" id="RU363032"/>
    </source>
</evidence>
<keyword evidence="3" id="KW-1003">Cell membrane</keyword>
<keyword evidence="2 7" id="KW-0813">Transport</keyword>